<dbReference type="GO" id="GO:0008893">
    <property type="term" value="F:guanosine-3',5'-bis(diphosphate) 3'-diphosphatase activity"/>
    <property type="evidence" value="ECO:0007669"/>
    <property type="project" value="TreeGrafter"/>
</dbReference>
<evidence type="ECO:0000313" key="2">
    <source>
        <dbReference type="Proteomes" id="UP000649753"/>
    </source>
</evidence>
<proteinExistence type="predicted"/>
<organism evidence="1 2">
    <name type="scientific">Plantactinospora soyae</name>
    <dbReference type="NCBI Taxonomy" id="1544732"/>
    <lineage>
        <taxon>Bacteria</taxon>
        <taxon>Bacillati</taxon>
        <taxon>Actinomycetota</taxon>
        <taxon>Actinomycetes</taxon>
        <taxon>Micromonosporales</taxon>
        <taxon>Micromonosporaceae</taxon>
        <taxon>Plantactinospora</taxon>
    </lineage>
</organism>
<dbReference type="InterPro" id="IPR052194">
    <property type="entry name" value="MESH1"/>
</dbReference>
<dbReference type="Pfam" id="PF13328">
    <property type="entry name" value="HD_4"/>
    <property type="match status" value="1"/>
</dbReference>
<name>A0A927M544_9ACTN</name>
<dbReference type="PANTHER" id="PTHR46246:SF1">
    <property type="entry name" value="GUANOSINE-3',5'-BIS(DIPHOSPHATE) 3'-PYROPHOSPHOHYDROLASE MESH1"/>
    <property type="match status" value="1"/>
</dbReference>
<keyword evidence="2" id="KW-1185">Reference proteome</keyword>
<protein>
    <recommendedName>
        <fullName evidence="3">HD domain-containing protein</fullName>
    </recommendedName>
</protein>
<dbReference type="Proteomes" id="UP000649753">
    <property type="component" value="Unassembled WGS sequence"/>
</dbReference>
<dbReference type="PANTHER" id="PTHR46246">
    <property type="entry name" value="GUANOSINE-3',5'-BIS(DIPHOSPHATE) 3'-PYROPHOSPHOHYDROLASE MESH1"/>
    <property type="match status" value="1"/>
</dbReference>
<dbReference type="EMBL" id="JADBEB010000001">
    <property type="protein sequence ID" value="MBE1484645.1"/>
    <property type="molecule type" value="Genomic_DNA"/>
</dbReference>
<comment type="caution">
    <text evidence="1">The sequence shown here is derived from an EMBL/GenBank/DDBJ whole genome shotgun (WGS) entry which is preliminary data.</text>
</comment>
<dbReference type="AlphaFoldDB" id="A0A927M544"/>
<dbReference type="SUPFAM" id="SSF109604">
    <property type="entry name" value="HD-domain/PDEase-like"/>
    <property type="match status" value="1"/>
</dbReference>
<sequence length="273" mass="30290">MERARPGATEPSGWGDPVYLDVMASPTYLMTMPLHAVTEVYGEAGLRDRFGLETARFDPVERDRLAAALDLAGTLHRDDRRVREPYVNHLLRVAIRIICYYHVTDVDVIVAALLHDAVEDHPAELAGLPADTSGPVATPAALAAVAQRFNPRVARLVAAVTNPEYDPDRDRNEQYRAHLAESLDREPWARVIKVSDFTDNGVGVIHTTGDKVHRSARKYRPLVPLFRDLVSRPDTPLSAEVRTHIFGQLDLAEERFAAILDDPQDVPASRPVG</sequence>
<accession>A0A927M544</accession>
<gene>
    <name evidence="1" type="ORF">H4W31_000283</name>
</gene>
<evidence type="ECO:0008006" key="3">
    <source>
        <dbReference type="Google" id="ProtNLM"/>
    </source>
</evidence>
<evidence type="ECO:0000313" key="1">
    <source>
        <dbReference type="EMBL" id="MBE1484645.1"/>
    </source>
</evidence>
<dbReference type="Gene3D" id="1.10.3210.10">
    <property type="entry name" value="Hypothetical protein af1432"/>
    <property type="match status" value="1"/>
</dbReference>
<reference evidence="1" key="1">
    <citation type="submission" date="2020-10" db="EMBL/GenBank/DDBJ databases">
        <title>Sequencing the genomes of 1000 actinobacteria strains.</title>
        <authorList>
            <person name="Klenk H.-P."/>
        </authorList>
    </citation>
    <scope>NUCLEOTIDE SEQUENCE</scope>
    <source>
        <strain evidence="1">DSM 46832</strain>
    </source>
</reference>